<keyword evidence="1" id="KW-1133">Transmembrane helix</keyword>
<evidence type="ECO:0000313" key="3">
    <source>
        <dbReference type="Proteomes" id="UP000004367"/>
    </source>
</evidence>
<feature type="transmembrane region" description="Helical" evidence="1">
    <location>
        <begin position="12"/>
        <end position="32"/>
    </location>
</feature>
<gene>
    <name evidence="2" type="ORF">MOPEL_018_00030</name>
</gene>
<protein>
    <submittedName>
        <fullName evidence="2">Uncharacterized protein</fullName>
    </submittedName>
</protein>
<evidence type="ECO:0000256" key="1">
    <source>
        <dbReference type="SAM" id="Phobius"/>
    </source>
</evidence>
<name>H5UP54_9MICO</name>
<reference evidence="2 3" key="1">
    <citation type="submission" date="2012-02" db="EMBL/GenBank/DDBJ databases">
        <title>Whole genome shotgun sequence of Mobilicoccus pelagius NBRC 104925.</title>
        <authorList>
            <person name="Yoshida Y."/>
            <person name="Hosoyama A."/>
            <person name="Tsuchikane K."/>
            <person name="Katsumata H."/>
            <person name="Yamazaki S."/>
            <person name="Fujita N."/>
        </authorList>
    </citation>
    <scope>NUCLEOTIDE SEQUENCE [LARGE SCALE GENOMIC DNA]</scope>
    <source>
        <strain evidence="2 3">NBRC 104925</strain>
    </source>
</reference>
<keyword evidence="1" id="KW-0472">Membrane</keyword>
<organism evidence="2 3">
    <name type="scientific">Mobilicoccus pelagius NBRC 104925</name>
    <dbReference type="NCBI Taxonomy" id="1089455"/>
    <lineage>
        <taxon>Bacteria</taxon>
        <taxon>Bacillati</taxon>
        <taxon>Actinomycetota</taxon>
        <taxon>Actinomycetes</taxon>
        <taxon>Micrococcales</taxon>
        <taxon>Dermatophilaceae</taxon>
        <taxon>Mobilicoccus</taxon>
    </lineage>
</organism>
<feature type="transmembrane region" description="Helical" evidence="1">
    <location>
        <begin position="44"/>
        <end position="61"/>
    </location>
</feature>
<sequence>MTEHGKTNRNSLPVAVQGLLLFITLVVLGWLLSQMEWFPSHNTLGYIAAWALAFSLAWTAMQGWRRRQQRG</sequence>
<keyword evidence="1" id="KW-0812">Transmembrane</keyword>
<accession>H5UP54</accession>
<dbReference type="AlphaFoldDB" id="H5UP54"/>
<proteinExistence type="predicted"/>
<dbReference type="Proteomes" id="UP000004367">
    <property type="component" value="Unassembled WGS sequence"/>
</dbReference>
<keyword evidence="3" id="KW-1185">Reference proteome</keyword>
<dbReference type="EMBL" id="BAFE01000017">
    <property type="protein sequence ID" value="GAB47512.1"/>
    <property type="molecule type" value="Genomic_DNA"/>
</dbReference>
<comment type="caution">
    <text evidence="2">The sequence shown here is derived from an EMBL/GenBank/DDBJ whole genome shotgun (WGS) entry which is preliminary data.</text>
</comment>
<evidence type="ECO:0000313" key="2">
    <source>
        <dbReference type="EMBL" id="GAB47512.1"/>
    </source>
</evidence>